<keyword evidence="7" id="KW-0245">EGF-like domain</keyword>
<feature type="disulfide bond" evidence="6">
    <location>
        <begin position="464"/>
        <end position="484"/>
    </location>
</feature>
<dbReference type="Gene3D" id="3.40.390.10">
    <property type="entry name" value="Collagenase (Catalytic Domain)"/>
    <property type="match status" value="1"/>
</dbReference>
<dbReference type="GO" id="GO:1990913">
    <property type="term" value="C:sperm head plasma membrane"/>
    <property type="evidence" value="ECO:0007669"/>
    <property type="project" value="TreeGrafter"/>
</dbReference>
<feature type="domain" description="EGF-like" evidence="12">
    <location>
        <begin position="630"/>
        <end position="663"/>
    </location>
</feature>
<dbReference type="InterPro" id="IPR034027">
    <property type="entry name" value="Reprolysin_adamalysin"/>
</dbReference>
<organism evidence="15 16">
    <name type="scientific">Trichechus manatus latirostris</name>
    <name type="common">Florida manatee</name>
    <dbReference type="NCBI Taxonomy" id="127582"/>
    <lineage>
        <taxon>Eukaryota</taxon>
        <taxon>Metazoa</taxon>
        <taxon>Chordata</taxon>
        <taxon>Craniata</taxon>
        <taxon>Vertebrata</taxon>
        <taxon>Euteleostomi</taxon>
        <taxon>Mammalia</taxon>
        <taxon>Eutheria</taxon>
        <taxon>Afrotheria</taxon>
        <taxon>Sirenia</taxon>
        <taxon>Trichechidae</taxon>
        <taxon>Trichechus</taxon>
    </lineage>
</organism>
<dbReference type="PROSITE" id="PS50214">
    <property type="entry name" value="DISINTEGRIN_2"/>
    <property type="match status" value="1"/>
</dbReference>
<evidence type="ECO:0000256" key="2">
    <source>
        <dbReference type="ARBA" id="ARBA00022692"/>
    </source>
</evidence>
<dbReference type="InterPro" id="IPR000742">
    <property type="entry name" value="EGF"/>
</dbReference>
<dbReference type="Proteomes" id="UP000248480">
    <property type="component" value="Unplaced"/>
</dbReference>
<proteinExistence type="predicted"/>
<evidence type="ECO:0000256" key="9">
    <source>
        <dbReference type="SAM" id="MobiDB-lite"/>
    </source>
</evidence>
<dbReference type="InterPro" id="IPR001590">
    <property type="entry name" value="Peptidase_M12B"/>
</dbReference>
<evidence type="ECO:0000256" key="4">
    <source>
        <dbReference type="ARBA" id="ARBA00023136"/>
    </source>
</evidence>
<keyword evidence="11" id="KW-0732">Signal</keyword>
<dbReference type="InterPro" id="IPR001762">
    <property type="entry name" value="Disintegrin_dom"/>
</dbReference>
<dbReference type="PANTHER" id="PTHR11905">
    <property type="entry name" value="ADAM A DISINTEGRIN AND METALLOPROTEASE DOMAIN"/>
    <property type="match status" value="1"/>
</dbReference>
<dbReference type="GO" id="GO:0009897">
    <property type="term" value="C:external side of plasma membrane"/>
    <property type="evidence" value="ECO:0007669"/>
    <property type="project" value="TreeGrafter"/>
</dbReference>
<keyword evidence="16" id="KW-0378">Hydrolase</keyword>
<feature type="compositionally biased region" description="Low complexity" evidence="9">
    <location>
        <begin position="716"/>
        <end position="796"/>
    </location>
</feature>
<dbReference type="InterPro" id="IPR024079">
    <property type="entry name" value="MetalloPept_cat_dom_sf"/>
</dbReference>
<keyword evidence="8" id="KW-0479">Metal-binding</keyword>
<keyword evidence="16" id="KW-0482">Metalloprotease</keyword>
<feature type="binding site" evidence="8">
    <location>
        <position position="341"/>
    </location>
    <ligand>
        <name>Zn(2+)</name>
        <dbReference type="ChEBI" id="CHEBI:29105"/>
        <note>catalytic</note>
    </ligand>
</feature>
<feature type="binding site" evidence="8">
    <location>
        <position position="345"/>
    </location>
    <ligand>
        <name>Zn(2+)</name>
        <dbReference type="ChEBI" id="CHEBI:29105"/>
        <note>catalytic</note>
    </ligand>
</feature>
<feature type="active site" evidence="8">
    <location>
        <position position="342"/>
    </location>
</feature>
<keyword evidence="4 10" id="KW-0472">Membrane</keyword>
<feature type="compositionally biased region" description="Polar residues" evidence="9">
    <location>
        <begin position="797"/>
        <end position="813"/>
    </location>
</feature>
<dbReference type="SMART" id="SM00050">
    <property type="entry name" value="DISIN"/>
    <property type="match status" value="1"/>
</dbReference>
<keyword evidence="2 10" id="KW-0812">Transmembrane</keyword>
<accession>A0A2Y9RVQ9</accession>
<feature type="domain" description="Disintegrin" evidence="13">
    <location>
        <begin position="406"/>
        <end position="492"/>
    </location>
</feature>
<feature type="disulfide bond" evidence="7">
    <location>
        <begin position="653"/>
        <end position="662"/>
    </location>
</feature>
<evidence type="ECO:0000313" key="16">
    <source>
        <dbReference type="RefSeq" id="XP_023598687.1"/>
    </source>
</evidence>
<evidence type="ECO:0000256" key="8">
    <source>
        <dbReference type="PROSITE-ProRule" id="PRU00276"/>
    </source>
</evidence>
<name>A0A2Y9RVQ9_TRIMA</name>
<dbReference type="GeneID" id="101342210"/>
<dbReference type="SUPFAM" id="SSF55486">
    <property type="entry name" value="Metalloproteases ('zincins'), catalytic domain"/>
    <property type="match status" value="1"/>
</dbReference>
<dbReference type="RefSeq" id="XP_023598687.1">
    <property type="nucleotide sequence ID" value="XM_023742919.1"/>
</dbReference>
<dbReference type="AlphaFoldDB" id="A0A2Y9RVQ9"/>
<evidence type="ECO:0000256" key="1">
    <source>
        <dbReference type="ARBA" id="ARBA00004167"/>
    </source>
</evidence>
<evidence type="ECO:0000256" key="3">
    <source>
        <dbReference type="ARBA" id="ARBA00022989"/>
    </source>
</evidence>
<dbReference type="GO" id="GO:0006508">
    <property type="term" value="P:proteolysis"/>
    <property type="evidence" value="ECO:0007669"/>
    <property type="project" value="InterPro"/>
</dbReference>
<dbReference type="PROSITE" id="PS01186">
    <property type="entry name" value="EGF_2"/>
    <property type="match status" value="1"/>
</dbReference>
<dbReference type="Pfam" id="PF01562">
    <property type="entry name" value="Pep_M12B_propep"/>
    <property type="match status" value="1"/>
</dbReference>
<keyword evidence="15" id="KW-1185">Reference proteome</keyword>
<dbReference type="SUPFAM" id="SSF57552">
    <property type="entry name" value="Blood coagulation inhibitor (disintegrin)"/>
    <property type="match status" value="1"/>
</dbReference>
<comment type="subcellular location">
    <subcellularLocation>
        <location evidence="1">Membrane</location>
        <topology evidence="1">Single-pass membrane protein</topology>
    </subcellularLocation>
</comment>
<dbReference type="PRINTS" id="PR00289">
    <property type="entry name" value="DISINTEGRIN"/>
</dbReference>
<feature type="disulfide bond" evidence="8">
    <location>
        <begin position="358"/>
        <end position="363"/>
    </location>
</feature>
<dbReference type="InParanoid" id="A0A2Y9RVQ9"/>
<feature type="region of interest" description="Disordered" evidence="9">
    <location>
        <begin position="713"/>
        <end position="813"/>
    </location>
</feature>
<evidence type="ECO:0000256" key="5">
    <source>
        <dbReference type="ARBA" id="ARBA00023157"/>
    </source>
</evidence>
<dbReference type="FunFam" id="4.10.70.10:FF:000001">
    <property type="entry name" value="Disintegrin and metalloproteinase domain-containing protein 22"/>
    <property type="match status" value="1"/>
</dbReference>
<dbReference type="PROSITE" id="PS50026">
    <property type="entry name" value="EGF_3"/>
    <property type="match status" value="1"/>
</dbReference>
<dbReference type="InterPro" id="IPR006586">
    <property type="entry name" value="ADAM_Cys-rich"/>
</dbReference>
<sequence>MTMTEALFHMTIFVLLHWLRVLLSFSGQTQAEHSQYHSSPEVVIPLKLTGTSRGRNAPGWLSYSLYFGGQSHIVHMKVKKFLLSRHMSVFTYTDHGALLEDQPFIQNDCYYHGYVEGDLESLVALSTCFGGFRGMLQINDIAYEIKPIMFSATSEHLVYKIDNDETQFPSMRHGFMGEKIAQQLDFQEVTNLTLKQSSSEDWWTHVWFVTYAVVVDHTLYLHYERNTSKLQEDIYNVVNVVDSIYDALGVNLLLFGVEIWTEKNFIVVNDVKNTLRDFCQWKVKNLSPRLPHNVVHLYMNKALRGLPGLSFLGGICKMGYNCGVVSFLNLTLKDFASYVAHELGHSMGMNHDKDTCTCRQSSCLMNSRKIPSIRFSNCSYAYWWKTTIDNWKCMRDNPQTGNIPTGKRCGNGVVEEEEECDCGSFKYCTKDPCCLANCMLSPGALCAFGLCCKHCKFLPPGELCRQQVNECDLPEWCTGISHQCPQDLYVQDGIPCLEEGYCYENRCNNRNKQCREIFGKEAKSANQRCYKEINTQGDRFGHCGINGSMYVKCAISDILCGRVQCENVIEIPVLREHSTVHFIHFNGVSCWGTDYHFGMTIPDIGEVKDGTKCGPGNICIHRKCVQMSLLKSNCSAQTCNMRGVCNNKHQCHCKYGWAPPNCLHKGIGGSIDSGTPPQKSDKRIYLFPLLFLLLFLLLFCCIFFCWRKSKKEKPEPQTQPQQTEQMAQTQPQQSVQDVQTQPQQGEQTVQTQPQQGEQRVETQFQQGGQGVQTQPQQGGQRVQTQFQRGGQRVQTQSVKSKPSLRISSSKLNR</sequence>
<evidence type="ECO:0000256" key="10">
    <source>
        <dbReference type="SAM" id="Phobius"/>
    </source>
</evidence>
<feature type="signal peptide" evidence="11">
    <location>
        <begin position="1"/>
        <end position="31"/>
    </location>
</feature>
<dbReference type="PROSITE" id="PS50215">
    <property type="entry name" value="ADAM_MEPRO"/>
    <property type="match status" value="1"/>
</dbReference>
<comment type="caution">
    <text evidence="7">Lacks conserved residue(s) required for the propagation of feature annotation.</text>
</comment>
<reference evidence="16" key="1">
    <citation type="submission" date="2025-08" db="UniProtKB">
        <authorList>
            <consortium name="RefSeq"/>
        </authorList>
    </citation>
    <scope>IDENTIFICATION</scope>
</reference>
<protein>
    <submittedName>
        <fullName evidence="16">Disintegrin and metalloproteinase domain-containing protein 21</fullName>
    </submittedName>
</protein>
<feature type="chain" id="PRO_5015889407" evidence="11">
    <location>
        <begin position="32"/>
        <end position="813"/>
    </location>
</feature>
<dbReference type="GO" id="GO:0046872">
    <property type="term" value="F:metal ion binding"/>
    <property type="evidence" value="ECO:0007669"/>
    <property type="project" value="UniProtKB-KW"/>
</dbReference>
<dbReference type="KEGG" id="tmu:101342210"/>
<dbReference type="Pfam" id="PF08516">
    <property type="entry name" value="ADAM_CR"/>
    <property type="match status" value="1"/>
</dbReference>
<dbReference type="InterPro" id="IPR002870">
    <property type="entry name" value="Peptidase_M12B_N"/>
</dbReference>
<dbReference type="GO" id="GO:0008584">
    <property type="term" value="P:male gonad development"/>
    <property type="evidence" value="ECO:0007669"/>
    <property type="project" value="TreeGrafter"/>
</dbReference>
<feature type="transmembrane region" description="Helical" evidence="10">
    <location>
        <begin position="685"/>
        <end position="706"/>
    </location>
</feature>
<dbReference type="FunFam" id="3.40.390.10:FF:000002">
    <property type="entry name" value="Disintegrin and metalloproteinase domain-containing protein 22"/>
    <property type="match status" value="1"/>
</dbReference>
<evidence type="ECO:0000256" key="7">
    <source>
        <dbReference type="PROSITE-ProRule" id="PRU00076"/>
    </source>
</evidence>
<dbReference type="CDD" id="cd04269">
    <property type="entry name" value="ZnMc_adamalysin_II_like"/>
    <property type="match status" value="1"/>
</dbReference>
<dbReference type="Pfam" id="PF00200">
    <property type="entry name" value="Disintegrin"/>
    <property type="match status" value="1"/>
</dbReference>
<dbReference type="FunCoup" id="A0A2Y9RVQ9">
    <property type="interactions" value="12"/>
</dbReference>
<evidence type="ECO:0000256" key="11">
    <source>
        <dbReference type="SAM" id="SignalP"/>
    </source>
</evidence>
<evidence type="ECO:0000313" key="15">
    <source>
        <dbReference type="Proteomes" id="UP000248480"/>
    </source>
</evidence>
<keyword evidence="16" id="KW-0645">Protease</keyword>
<keyword evidence="3 10" id="KW-1133">Transmembrane helix</keyword>
<evidence type="ECO:0000256" key="6">
    <source>
        <dbReference type="PROSITE-ProRule" id="PRU00068"/>
    </source>
</evidence>
<feature type="binding site" evidence="8">
    <location>
        <position position="351"/>
    </location>
    <ligand>
        <name>Zn(2+)</name>
        <dbReference type="ChEBI" id="CHEBI:29105"/>
        <note>catalytic</note>
    </ligand>
</feature>
<dbReference type="SMART" id="SM00608">
    <property type="entry name" value="ACR"/>
    <property type="match status" value="1"/>
</dbReference>
<keyword evidence="8" id="KW-0862">Zinc</keyword>
<keyword evidence="5 7" id="KW-1015">Disulfide bond</keyword>
<dbReference type="GO" id="GO:0004222">
    <property type="term" value="F:metalloendopeptidase activity"/>
    <property type="evidence" value="ECO:0007669"/>
    <property type="project" value="InterPro"/>
</dbReference>
<dbReference type="Pfam" id="PF01421">
    <property type="entry name" value="Reprolysin"/>
    <property type="match status" value="1"/>
</dbReference>
<dbReference type="PANTHER" id="PTHR11905:SF34">
    <property type="entry name" value="DISINTEGRIN AND METALLOPROTEINASE DOMAIN-CONTAINING PROTEIN 29"/>
    <property type="match status" value="1"/>
</dbReference>
<dbReference type="Gene3D" id="4.10.70.10">
    <property type="entry name" value="Disintegrin domain"/>
    <property type="match status" value="1"/>
</dbReference>
<gene>
    <name evidence="16" type="primary">LOC101342210</name>
</gene>
<evidence type="ECO:0000259" key="12">
    <source>
        <dbReference type="PROSITE" id="PS50026"/>
    </source>
</evidence>
<dbReference type="InterPro" id="IPR036436">
    <property type="entry name" value="Disintegrin_dom_sf"/>
</dbReference>
<evidence type="ECO:0000259" key="13">
    <source>
        <dbReference type="PROSITE" id="PS50214"/>
    </source>
</evidence>
<feature type="domain" description="Peptidase M12B" evidence="14">
    <location>
        <begin position="207"/>
        <end position="398"/>
    </location>
</feature>
<evidence type="ECO:0000259" key="14">
    <source>
        <dbReference type="PROSITE" id="PS50215"/>
    </source>
</evidence>